<evidence type="ECO:0000313" key="2">
    <source>
        <dbReference type="Proteomes" id="UP000239549"/>
    </source>
</evidence>
<evidence type="ECO:0000313" key="1">
    <source>
        <dbReference type="EMBL" id="GBF34870.1"/>
    </source>
</evidence>
<sequence>MVNKSTIILPNLQKKSCFYHPVKDRGPMDMVLKHCLLKKLSTG</sequence>
<protein>
    <submittedName>
        <fullName evidence="1">Uncharacterized protein</fullName>
    </submittedName>
</protein>
<gene>
    <name evidence="1" type="ORF">DCCM_3990</name>
</gene>
<dbReference type="AlphaFoldDB" id="A0A2L2XFD3"/>
<reference evidence="2" key="1">
    <citation type="submission" date="2018-02" db="EMBL/GenBank/DDBJ databases">
        <title>Genome sequence of Desulfocucumis palustris strain NAW-5.</title>
        <authorList>
            <person name="Watanabe M."/>
            <person name="Kojima H."/>
            <person name="Fukui M."/>
        </authorList>
    </citation>
    <scope>NUCLEOTIDE SEQUENCE [LARGE SCALE GENOMIC DNA]</scope>
    <source>
        <strain evidence="2">NAW-5</strain>
    </source>
</reference>
<comment type="caution">
    <text evidence="1">The sequence shown here is derived from an EMBL/GenBank/DDBJ whole genome shotgun (WGS) entry which is preliminary data.</text>
</comment>
<accession>A0A2L2XFD3</accession>
<dbReference type="Proteomes" id="UP000239549">
    <property type="component" value="Unassembled WGS sequence"/>
</dbReference>
<name>A0A2L2XFD3_9FIRM</name>
<dbReference type="EMBL" id="BFAV01000153">
    <property type="protein sequence ID" value="GBF34870.1"/>
    <property type="molecule type" value="Genomic_DNA"/>
</dbReference>
<keyword evidence="2" id="KW-1185">Reference proteome</keyword>
<proteinExistence type="predicted"/>
<organism evidence="1 2">
    <name type="scientific">Desulfocucumis palustris</name>
    <dbReference type="NCBI Taxonomy" id="1898651"/>
    <lineage>
        <taxon>Bacteria</taxon>
        <taxon>Bacillati</taxon>
        <taxon>Bacillota</taxon>
        <taxon>Clostridia</taxon>
        <taxon>Eubacteriales</taxon>
        <taxon>Desulfocucumaceae</taxon>
        <taxon>Desulfocucumis</taxon>
    </lineage>
</organism>